<dbReference type="SUPFAM" id="SSF51735">
    <property type="entry name" value="NAD(P)-binding Rossmann-fold domains"/>
    <property type="match status" value="1"/>
</dbReference>
<evidence type="ECO:0000313" key="5">
    <source>
        <dbReference type="Proteomes" id="UP001592530"/>
    </source>
</evidence>
<dbReference type="Gene3D" id="3.40.50.720">
    <property type="entry name" value="NAD(P)-binding Rossmann-like Domain"/>
    <property type="match status" value="1"/>
</dbReference>
<evidence type="ECO:0000313" key="3">
    <source>
        <dbReference type="EMBL" id="MFC1409366.1"/>
    </source>
</evidence>
<dbReference type="InterPro" id="IPR028939">
    <property type="entry name" value="P5C_Rdtase_cat_N"/>
</dbReference>
<gene>
    <name evidence="4" type="ORF">ACEZDB_22295</name>
    <name evidence="3" type="ORF">ACEZDG_08735</name>
</gene>
<dbReference type="Proteomes" id="UP001592530">
    <property type="component" value="Unassembled WGS sequence"/>
</dbReference>
<dbReference type="EMBL" id="JBHEZX010000003">
    <property type="protein sequence ID" value="MFC1409366.1"/>
    <property type="molecule type" value="Genomic_DNA"/>
</dbReference>
<dbReference type="PANTHER" id="PTHR14239">
    <property type="entry name" value="DUDULIN-RELATED"/>
    <property type="match status" value="1"/>
</dbReference>
<evidence type="ECO:0000256" key="1">
    <source>
        <dbReference type="ARBA" id="ARBA00023002"/>
    </source>
</evidence>
<dbReference type="Pfam" id="PF03807">
    <property type="entry name" value="F420_oxidored"/>
    <property type="match status" value="1"/>
</dbReference>
<evidence type="ECO:0000313" key="6">
    <source>
        <dbReference type="Proteomes" id="UP001592582"/>
    </source>
</evidence>
<comment type="caution">
    <text evidence="3">The sequence shown here is derived from an EMBL/GenBank/DDBJ whole genome shotgun (WGS) entry which is preliminary data.</text>
</comment>
<name>A0ABV6V6L5_9ACTN</name>
<dbReference type="Proteomes" id="UP001592582">
    <property type="component" value="Unassembled WGS sequence"/>
</dbReference>
<proteinExistence type="predicted"/>
<dbReference type="PANTHER" id="PTHR14239:SF10">
    <property type="entry name" value="REDUCTASE"/>
    <property type="match status" value="1"/>
</dbReference>
<keyword evidence="1" id="KW-0560">Oxidoreductase</keyword>
<protein>
    <submittedName>
        <fullName evidence="3">NADPH-dependent F420 reductase</fullName>
    </submittedName>
</protein>
<feature type="domain" description="Pyrroline-5-carboxylate reductase catalytic N-terminal" evidence="2">
    <location>
        <begin position="4"/>
        <end position="91"/>
    </location>
</feature>
<dbReference type="InterPro" id="IPR051267">
    <property type="entry name" value="STEAP_metalloreductase"/>
</dbReference>
<accession>A0ABV6V6L5</accession>
<organism evidence="3 6">
    <name type="scientific">Streptacidiphilus alkalitolerans</name>
    <dbReference type="NCBI Taxonomy" id="3342712"/>
    <lineage>
        <taxon>Bacteria</taxon>
        <taxon>Bacillati</taxon>
        <taxon>Actinomycetota</taxon>
        <taxon>Actinomycetes</taxon>
        <taxon>Kitasatosporales</taxon>
        <taxon>Streptomycetaceae</taxon>
        <taxon>Streptacidiphilus</taxon>
    </lineage>
</organism>
<dbReference type="RefSeq" id="WP_380504923.1">
    <property type="nucleotide sequence ID" value="NZ_JBHEZX010000003.1"/>
</dbReference>
<dbReference type="EMBL" id="JBHEZY010000009">
    <property type="protein sequence ID" value="MFC1433380.1"/>
    <property type="molecule type" value="Genomic_DNA"/>
</dbReference>
<keyword evidence="6" id="KW-1185">Reference proteome</keyword>
<sequence>MSVIAVIGTGNIGGTIGRAVARSGKLEVVFGSRDPGSSKAAGDTAAKIATPAEAIAGADIVLLAVPGGEIPGLLRTHTAALDGKLVLDASNRFPGPVLNSAAEVAELAPGARYARAFNTQAWETYEEPTWDGVRGDLFYTSTEADRAAVEQLISAVGLRPLFVGEGRPDLLDALLFLLVSTFDAFGRHTGLRLLTDAG</sequence>
<reference evidence="5 6" key="1">
    <citation type="submission" date="2024-09" db="EMBL/GenBank/DDBJ databases">
        <authorList>
            <person name="Lee S.D."/>
        </authorList>
    </citation>
    <scope>NUCLEOTIDE SEQUENCE [LARGE SCALE GENOMIC DNA]</scope>
    <source>
        <strain evidence="3 6">N1-1</strain>
        <strain evidence="4 5">N1-3</strain>
    </source>
</reference>
<evidence type="ECO:0000259" key="2">
    <source>
        <dbReference type="Pfam" id="PF03807"/>
    </source>
</evidence>
<evidence type="ECO:0000313" key="4">
    <source>
        <dbReference type="EMBL" id="MFC1433380.1"/>
    </source>
</evidence>
<dbReference type="InterPro" id="IPR036291">
    <property type="entry name" value="NAD(P)-bd_dom_sf"/>
</dbReference>